<dbReference type="InterPro" id="IPR039420">
    <property type="entry name" value="WalR-like"/>
</dbReference>
<dbReference type="PROSITE" id="PS51755">
    <property type="entry name" value="OMPR_PHOB"/>
    <property type="match status" value="1"/>
</dbReference>
<dbReference type="SMART" id="SM00862">
    <property type="entry name" value="Trans_reg_C"/>
    <property type="match status" value="1"/>
</dbReference>
<proteinExistence type="predicted"/>
<evidence type="ECO:0000256" key="2">
    <source>
        <dbReference type="ARBA" id="ARBA00023012"/>
    </source>
</evidence>
<evidence type="ECO:0000256" key="5">
    <source>
        <dbReference type="ARBA" id="ARBA00023163"/>
    </source>
</evidence>
<dbReference type="Gene3D" id="1.10.10.10">
    <property type="entry name" value="Winged helix-like DNA-binding domain superfamily/Winged helix DNA-binding domain"/>
    <property type="match status" value="1"/>
</dbReference>
<dbReference type="PROSITE" id="PS50110">
    <property type="entry name" value="RESPONSE_REGULATORY"/>
    <property type="match status" value="1"/>
</dbReference>
<dbReference type="Gene3D" id="3.40.50.2300">
    <property type="match status" value="1"/>
</dbReference>
<accession>A0A150WH48</accession>
<dbReference type="InterPro" id="IPR011006">
    <property type="entry name" value="CheY-like_superfamily"/>
</dbReference>
<evidence type="ECO:0000256" key="1">
    <source>
        <dbReference type="ARBA" id="ARBA00022553"/>
    </source>
</evidence>
<keyword evidence="5" id="KW-0804">Transcription</keyword>
<gene>
    <name evidence="10" type="ORF">AZI85_08110</name>
</gene>
<dbReference type="InterPro" id="IPR016032">
    <property type="entry name" value="Sig_transdc_resp-reg_C-effctor"/>
</dbReference>
<dbReference type="AlphaFoldDB" id="A0A150WH48"/>
<dbReference type="InterPro" id="IPR001789">
    <property type="entry name" value="Sig_transdc_resp-reg_receiver"/>
</dbReference>
<evidence type="ECO:0000259" key="9">
    <source>
        <dbReference type="PROSITE" id="PS51755"/>
    </source>
</evidence>
<evidence type="ECO:0000256" key="3">
    <source>
        <dbReference type="ARBA" id="ARBA00023015"/>
    </source>
</evidence>
<dbReference type="Pfam" id="PF00486">
    <property type="entry name" value="Trans_reg_C"/>
    <property type="match status" value="1"/>
</dbReference>
<feature type="domain" description="OmpR/PhoB-type" evidence="9">
    <location>
        <begin position="126"/>
        <end position="225"/>
    </location>
</feature>
<organism evidence="10 11">
    <name type="scientific">Bdellovibrio bacteriovorus</name>
    <dbReference type="NCBI Taxonomy" id="959"/>
    <lineage>
        <taxon>Bacteria</taxon>
        <taxon>Pseudomonadati</taxon>
        <taxon>Bdellovibrionota</taxon>
        <taxon>Bdellovibrionia</taxon>
        <taxon>Bdellovibrionales</taxon>
        <taxon>Pseudobdellovibrionaceae</taxon>
        <taxon>Bdellovibrio</taxon>
    </lineage>
</organism>
<dbReference type="OrthoDB" id="9802426at2"/>
<dbReference type="GO" id="GO:0000976">
    <property type="term" value="F:transcription cis-regulatory region binding"/>
    <property type="evidence" value="ECO:0007669"/>
    <property type="project" value="TreeGrafter"/>
</dbReference>
<evidence type="ECO:0000313" key="11">
    <source>
        <dbReference type="Proteomes" id="UP000075391"/>
    </source>
</evidence>
<keyword evidence="3" id="KW-0805">Transcription regulation</keyword>
<dbReference type="PANTHER" id="PTHR48111:SF4">
    <property type="entry name" value="DNA-BINDING DUAL TRANSCRIPTIONAL REGULATOR OMPR"/>
    <property type="match status" value="1"/>
</dbReference>
<dbReference type="Proteomes" id="UP000075391">
    <property type="component" value="Unassembled WGS sequence"/>
</dbReference>
<evidence type="ECO:0000256" key="7">
    <source>
        <dbReference type="PROSITE-ProRule" id="PRU01091"/>
    </source>
</evidence>
<dbReference type="SUPFAM" id="SSF46894">
    <property type="entry name" value="C-terminal effector domain of the bipartite response regulators"/>
    <property type="match status" value="1"/>
</dbReference>
<dbReference type="GO" id="GO:0005829">
    <property type="term" value="C:cytosol"/>
    <property type="evidence" value="ECO:0007669"/>
    <property type="project" value="TreeGrafter"/>
</dbReference>
<protein>
    <submittedName>
        <fullName evidence="10">DNA-binding response regulator</fullName>
    </submittedName>
</protein>
<evidence type="ECO:0000256" key="6">
    <source>
        <dbReference type="PROSITE-ProRule" id="PRU00169"/>
    </source>
</evidence>
<dbReference type="Pfam" id="PF00072">
    <property type="entry name" value="Response_reg"/>
    <property type="match status" value="1"/>
</dbReference>
<dbReference type="GO" id="GO:0000156">
    <property type="term" value="F:phosphorelay response regulator activity"/>
    <property type="evidence" value="ECO:0007669"/>
    <property type="project" value="TreeGrafter"/>
</dbReference>
<dbReference type="CDD" id="cd00383">
    <property type="entry name" value="trans_reg_C"/>
    <property type="match status" value="1"/>
</dbReference>
<dbReference type="SMART" id="SM00448">
    <property type="entry name" value="REC"/>
    <property type="match status" value="1"/>
</dbReference>
<evidence type="ECO:0000256" key="4">
    <source>
        <dbReference type="ARBA" id="ARBA00023125"/>
    </source>
</evidence>
<dbReference type="GO" id="GO:0032993">
    <property type="term" value="C:protein-DNA complex"/>
    <property type="evidence" value="ECO:0007669"/>
    <property type="project" value="TreeGrafter"/>
</dbReference>
<evidence type="ECO:0000313" key="10">
    <source>
        <dbReference type="EMBL" id="KYG62151.1"/>
    </source>
</evidence>
<dbReference type="EMBL" id="LUKF01000016">
    <property type="protein sequence ID" value="KYG62151.1"/>
    <property type="molecule type" value="Genomic_DNA"/>
</dbReference>
<feature type="domain" description="Response regulatory" evidence="8">
    <location>
        <begin position="3"/>
        <end position="116"/>
    </location>
</feature>
<dbReference type="InterPro" id="IPR001867">
    <property type="entry name" value="OmpR/PhoB-type_DNA-bd"/>
</dbReference>
<dbReference type="Gene3D" id="6.10.250.690">
    <property type="match status" value="1"/>
</dbReference>
<feature type="DNA-binding region" description="OmpR/PhoB-type" evidence="7">
    <location>
        <begin position="126"/>
        <end position="225"/>
    </location>
</feature>
<dbReference type="InterPro" id="IPR036388">
    <property type="entry name" value="WH-like_DNA-bd_sf"/>
</dbReference>
<feature type="modified residue" description="4-aspartylphosphate" evidence="6">
    <location>
        <position position="52"/>
    </location>
</feature>
<dbReference type="GO" id="GO:0006355">
    <property type="term" value="P:regulation of DNA-templated transcription"/>
    <property type="evidence" value="ECO:0007669"/>
    <property type="project" value="InterPro"/>
</dbReference>
<reference evidence="10 11" key="1">
    <citation type="submission" date="2016-03" db="EMBL/GenBank/DDBJ databases">
        <authorList>
            <person name="Ploux O."/>
        </authorList>
    </citation>
    <scope>NUCLEOTIDE SEQUENCE [LARGE SCALE GENOMIC DNA]</scope>
    <source>
        <strain evidence="10 11">BER2</strain>
    </source>
</reference>
<dbReference type="PANTHER" id="PTHR48111">
    <property type="entry name" value="REGULATOR OF RPOS"/>
    <property type="match status" value="1"/>
</dbReference>
<keyword evidence="1 6" id="KW-0597">Phosphoprotein</keyword>
<keyword evidence="2" id="KW-0902">Two-component regulatory system</keyword>
<dbReference type="SUPFAM" id="SSF52172">
    <property type="entry name" value="CheY-like"/>
    <property type="match status" value="1"/>
</dbReference>
<sequence length="231" mass="26465">MNRIALIDDDQKLGELLKQYFSQFELETVQFTFPSEALSALKREKFDAIILDVMLPEMDGFEVCKKIRGFSDLPILMLTARGETSDKVLGLELGVDDYLPKPFEARELVARMKSLIRRYKKTSVGGTKLRSGALVLDTQLRTAFLEEQNLNLSTHEYELLKLLMSYAGQSLSRDRIMDELRGVDWEAYNRSIDVAISRLRQKLKDPAKTPVFLRTVWGEGYCFIAPVEETL</sequence>
<name>A0A150WH48_BDEBC</name>
<comment type="caution">
    <text evidence="10">The sequence shown here is derived from an EMBL/GenBank/DDBJ whole genome shotgun (WGS) entry which is preliminary data.</text>
</comment>
<keyword evidence="4 7" id="KW-0238">DNA-binding</keyword>
<evidence type="ECO:0000259" key="8">
    <source>
        <dbReference type="PROSITE" id="PS50110"/>
    </source>
</evidence>
<dbReference type="RefSeq" id="WP_063244259.1">
    <property type="nucleotide sequence ID" value="NZ_CP168967.1"/>
</dbReference>